<organism evidence="2">
    <name type="scientific">bioreactor metagenome</name>
    <dbReference type="NCBI Taxonomy" id="1076179"/>
    <lineage>
        <taxon>unclassified sequences</taxon>
        <taxon>metagenomes</taxon>
        <taxon>ecological metagenomes</taxon>
    </lineage>
</organism>
<reference evidence="2" key="1">
    <citation type="submission" date="2019-08" db="EMBL/GenBank/DDBJ databases">
        <authorList>
            <person name="Kucharzyk K."/>
            <person name="Murdoch R.W."/>
            <person name="Higgins S."/>
            <person name="Loffler F."/>
        </authorList>
    </citation>
    <scope>NUCLEOTIDE SEQUENCE</scope>
</reference>
<protein>
    <recommendedName>
        <fullName evidence="1">Secretion system C-terminal sorting domain-containing protein</fullName>
    </recommendedName>
</protein>
<comment type="caution">
    <text evidence="2">The sequence shown here is derived from an EMBL/GenBank/DDBJ whole genome shotgun (WGS) entry which is preliminary data.</text>
</comment>
<dbReference type="EMBL" id="VSSQ01089425">
    <property type="protein sequence ID" value="MPN35676.1"/>
    <property type="molecule type" value="Genomic_DNA"/>
</dbReference>
<dbReference type="InterPro" id="IPR026444">
    <property type="entry name" value="Secre_tail"/>
</dbReference>
<feature type="domain" description="Secretion system C-terminal sorting" evidence="1">
    <location>
        <begin position="76"/>
        <end position="137"/>
    </location>
</feature>
<accession>A0A645HAY8</accession>
<dbReference type="NCBIfam" id="TIGR04183">
    <property type="entry name" value="Por_Secre_tail"/>
    <property type="match status" value="1"/>
</dbReference>
<dbReference type="Pfam" id="PF18962">
    <property type="entry name" value="Por_Secre_tail"/>
    <property type="match status" value="1"/>
</dbReference>
<evidence type="ECO:0000259" key="1">
    <source>
        <dbReference type="Pfam" id="PF18962"/>
    </source>
</evidence>
<sequence length="139" mass="15707">MLLGNVDSTAISIKEANILPPYNFNSTIKRVNGYITNSICNEGSKRLINVSKHSPNLILINNIVGEILDVECTVIESGNYNLEIIDLLGNTTIIKEWTTDSTKDKFNFSIPIKNLDNGNYFVVMRTPTMRINKKFIIKR</sequence>
<gene>
    <name evidence="2" type="ORF">SDC9_183174</name>
</gene>
<dbReference type="AlphaFoldDB" id="A0A645HAY8"/>
<evidence type="ECO:0000313" key="2">
    <source>
        <dbReference type="EMBL" id="MPN35676.1"/>
    </source>
</evidence>
<proteinExistence type="predicted"/>
<name>A0A645HAY8_9ZZZZ</name>